<evidence type="ECO:0000313" key="1">
    <source>
        <dbReference type="EMBL" id="CAG5127923.1"/>
    </source>
</evidence>
<gene>
    <name evidence="1" type="ORF">CUNI_LOCUS13481</name>
</gene>
<dbReference type="AlphaFoldDB" id="A0A8S3ZEP2"/>
<dbReference type="Proteomes" id="UP000678393">
    <property type="component" value="Unassembled WGS sequence"/>
</dbReference>
<feature type="non-terminal residue" evidence="1">
    <location>
        <position position="78"/>
    </location>
</feature>
<sequence>MTRRCPSAKGTKGCKMSGTRFCPGYSKGRQCIGSTESSVPFVTIAQTCVFTEEFEKHTPNNLNESCISFITNQLTISV</sequence>
<name>A0A8S3ZEP2_9EUPU</name>
<organism evidence="1 2">
    <name type="scientific">Candidula unifasciata</name>
    <dbReference type="NCBI Taxonomy" id="100452"/>
    <lineage>
        <taxon>Eukaryota</taxon>
        <taxon>Metazoa</taxon>
        <taxon>Spiralia</taxon>
        <taxon>Lophotrochozoa</taxon>
        <taxon>Mollusca</taxon>
        <taxon>Gastropoda</taxon>
        <taxon>Heterobranchia</taxon>
        <taxon>Euthyneura</taxon>
        <taxon>Panpulmonata</taxon>
        <taxon>Eupulmonata</taxon>
        <taxon>Stylommatophora</taxon>
        <taxon>Helicina</taxon>
        <taxon>Helicoidea</taxon>
        <taxon>Geomitridae</taxon>
        <taxon>Candidula</taxon>
    </lineage>
</organism>
<accession>A0A8S3ZEP2</accession>
<proteinExistence type="predicted"/>
<reference evidence="1" key="1">
    <citation type="submission" date="2021-04" db="EMBL/GenBank/DDBJ databases">
        <authorList>
            <consortium name="Molecular Ecology Group"/>
        </authorList>
    </citation>
    <scope>NUCLEOTIDE SEQUENCE</scope>
</reference>
<evidence type="ECO:0000313" key="2">
    <source>
        <dbReference type="Proteomes" id="UP000678393"/>
    </source>
</evidence>
<protein>
    <submittedName>
        <fullName evidence="1">Uncharacterized protein</fullName>
    </submittedName>
</protein>
<dbReference type="EMBL" id="CAJHNH020002855">
    <property type="protein sequence ID" value="CAG5127923.1"/>
    <property type="molecule type" value="Genomic_DNA"/>
</dbReference>
<comment type="caution">
    <text evidence="1">The sequence shown here is derived from an EMBL/GenBank/DDBJ whole genome shotgun (WGS) entry which is preliminary data.</text>
</comment>
<keyword evidence="2" id="KW-1185">Reference proteome</keyword>